<comment type="caution">
    <text evidence="1">The sequence shown here is derived from an EMBL/GenBank/DDBJ whole genome shotgun (WGS) entry which is preliminary data.</text>
</comment>
<evidence type="ECO:0000313" key="1">
    <source>
        <dbReference type="EMBL" id="MQA40606.1"/>
    </source>
</evidence>
<name>A0A6A7N6E2_9BURK</name>
<dbReference type="Proteomes" id="UP000440498">
    <property type="component" value="Unassembled WGS sequence"/>
</dbReference>
<organism evidence="1 2">
    <name type="scientific">Rugamonas aquatica</name>
    <dbReference type="NCBI Taxonomy" id="2743357"/>
    <lineage>
        <taxon>Bacteria</taxon>
        <taxon>Pseudomonadati</taxon>
        <taxon>Pseudomonadota</taxon>
        <taxon>Betaproteobacteria</taxon>
        <taxon>Burkholderiales</taxon>
        <taxon>Oxalobacteraceae</taxon>
        <taxon>Telluria group</taxon>
        <taxon>Rugamonas</taxon>
    </lineage>
</organism>
<dbReference type="EMBL" id="WHUG01000009">
    <property type="protein sequence ID" value="MQA40606.1"/>
    <property type="molecule type" value="Genomic_DNA"/>
</dbReference>
<proteinExistence type="predicted"/>
<dbReference type="RefSeq" id="WP_152839903.1">
    <property type="nucleotide sequence ID" value="NZ_WHUG01000009.1"/>
</dbReference>
<accession>A0A6A7N6E2</accession>
<evidence type="ECO:0000313" key="2">
    <source>
        <dbReference type="Proteomes" id="UP000440498"/>
    </source>
</evidence>
<protein>
    <submittedName>
        <fullName evidence="1">Uncharacterized protein</fullName>
    </submittedName>
</protein>
<gene>
    <name evidence="1" type="ORF">GEV02_20855</name>
</gene>
<keyword evidence="2" id="KW-1185">Reference proteome</keyword>
<sequence>MYQHMQIVVYGPVMPEHADGSMLGELLRAVAADVEQGEPGGQVAVLSLDGGQTTYEWRHRRCELREPPQAVYASAAARQLPAGLYFALFHGRDRIDQAMDDWGYDGPMLPILAYHVTYNTTVRVRLPTLDEAAHFAEQCGIAASEVDEWVDVAMVDGLVQYGGKYYGDWTVFLHRPDDAPGTAN</sequence>
<dbReference type="AlphaFoldDB" id="A0A6A7N6E2"/>
<reference evidence="1 2" key="1">
    <citation type="submission" date="2019-10" db="EMBL/GenBank/DDBJ databases">
        <title>Two novel species isolated from a subtropical stream in China.</title>
        <authorList>
            <person name="Lu H."/>
        </authorList>
    </citation>
    <scope>NUCLEOTIDE SEQUENCE [LARGE SCALE GENOMIC DNA]</scope>
    <source>
        <strain evidence="1 2">FT29W</strain>
    </source>
</reference>